<dbReference type="Proteomes" id="UP000037510">
    <property type="component" value="Unassembled WGS sequence"/>
</dbReference>
<feature type="compositionally biased region" description="Basic and acidic residues" evidence="1">
    <location>
        <begin position="90"/>
        <end position="103"/>
    </location>
</feature>
<reference evidence="2 3" key="1">
    <citation type="journal article" date="2015" name="Genome Biol. Evol.">
        <title>The genome of winter moth (Operophtera brumata) provides a genomic perspective on sexual dimorphism and phenology.</title>
        <authorList>
            <person name="Derks M.F."/>
            <person name="Smit S."/>
            <person name="Salis L."/>
            <person name="Schijlen E."/>
            <person name="Bossers A."/>
            <person name="Mateman C."/>
            <person name="Pijl A.S."/>
            <person name="de Ridder D."/>
            <person name="Groenen M.A."/>
            <person name="Visser M.E."/>
            <person name="Megens H.J."/>
        </authorList>
    </citation>
    <scope>NUCLEOTIDE SEQUENCE [LARGE SCALE GENOMIC DNA]</scope>
    <source>
        <strain evidence="2">WM2013NL</strain>
        <tissue evidence="2">Head and thorax</tissue>
    </source>
</reference>
<sequence>MVRSANYKTRNLVWNSKTSLKNTGITVSEFLTKSRHDVFTAARKHFGMGHCRTSDGKIVILLRNNKRRRIETLAELKPLLAGFPAVQATPDKKAPGTTHDKGNDSSVLAAKAPKAAAEPRARRAVK</sequence>
<keyword evidence="3" id="KW-1185">Reference proteome</keyword>
<dbReference type="AlphaFoldDB" id="A0A0L7KQ82"/>
<protein>
    <submittedName>
        <fullName evidence="2">Uncharacterized protein</fullName>
    </submittedName>
</protein>
<feature type="compositionally biased region" description="Basic and acidic residues" evidence="1">
    <location>
        <begin position="117"/>
        <end position="126"/>
    </location>
</feature>
<organism evidence="2 3">
    <name type="scientific">Operophtera brumata</name>
    <name type="common">Winter moth</name>
    <name type="synonym">Phalaena brumata</name>
    <dbReference type="NCBI Taxonomy" id="104452"/>
    <lineage>
        <taxon>Eukaryota</taxon>
        <taxon>Metazoa</taxon>
        <taxon>Ecdysozoa</taxon>
        <taxon>Arthropoda</taxon>
        <taxon>Hexapoda</taxon>
        <taxon>Insecta</taxon>
        <taxon>Pterygota</taxon>
        <taxon>Neoptera</taxon>
        <taxon>Endopterygota</taxon>
        <taxon>Lepidoptera</taxon>
        <taxon>Glossata</taxon>
        <taxon>Ditrysia</taxon>
        <taxon>Geometroidea</taxon>
        <taxon>Geometridae</taxon>
        <taxon>Larentiinae</taxon>
        <taxon>Operophtera</taxon>
    </lineage>
</organism>
<name>A0A0L7KQ82_OPEBR</name>
<dbReference type="EMBL" id="JTDY01007409">
    <property type="protein sequence ID" value="KOB65221.1"/>
    <property type="molecule type" value="Genomic_DNA"/>
</dbReference>
<accession>A0A0L7KQ82</accession>
<evidence type="ECO:0000313" key="2">
    <source>
        <dbReference type="EMBL" id="KOB65221.1"/>
    </source>
</evidence>
<gene>
    <name evidence="2" type="ORF">OBRU01_23031</name>
</gene>
<feature type="region of interest" description="Disordered" evidence="1">
    <location>
        <begin position="86"/>
        <end position="126"/>
    </location>
</feature>
<evidence type="ECO:0000313" key="3">
    <source>
        <dbReference type="Proteomes" id="UP000037510"/>
    </source>
</evidence>
<proteinExistence type="predicted"/>
<comment type="caution">
    <text evidence="2">The sequence shown here is derived from an EMBL/GenBank/DDBJ whole genome shotgun (WGS) entry which is preliminary data.</text>
</comment>
<evidence type="ECO:0000256" key="1">
    <source>
        <dbReference type="SAM" id="MobiDB-lite"/>
    </source>
</evidence>